<keyword evidence="4 8" id="KW-0472">Membrane</keyword>
<feature type="compositionally biased region" description="Low complexity" evidence="7">
    <location>
        <begin position="1217"/>
        <end position="1232"/>
    </location>
</feature>
<dbReference type="Proteomes" id="UP001195483">
    <property type="component" value="Unassembled WGS sequence"/>
</dbReference>
<evidence type="ECO:0000256" key="7">
    <source>
        <dbReference type="SAM" id="MobiDB-lite"/>
    </source>
</evidence>
<keyword evidence="5" id="KW-0675">Receptor</keyword>
<comment type="caution">
    <text evidence="11">The sequence shown here is derived from an EMBL/GenBank/DDBJ whole genome shotgun (WGS) entry which is preliminary data.</text>
</comment>
<dbReference type="InterPro" id="IPR028082">
    <property type="entry name" value="Peripla_BP_I"/>
</dbReference>
<keyword evidence="6" id="KW-0325">Glycoprotein</keyword>
<feature type="domain" description="Receptor ligand binding region" evidence="10">
    <location>
        <begin position="86"/>
        <end position="270"/>
    </location>
</feature>
<feature type="domain" description="Receptor ligand binding region" evidence="10">
    <location>
        <begin position="570"/>
        <end position="754"/>
    </location>
</feature>
<feature type="transmembrane region" description="Helical" evidence="8">
    <location>
        <begin position="1036"/>
        <end position="1062"/>
    </location>
</feature>
<evidence type="ECO:0000313" key="12">
    <source>
        <dbReference type="Proteomes" id="UP001195483"/>
    </source>
</evidence>
<keyword evidence="2 8" id="KW-0812">Transmembrane</keyword>
<feature type="compositionally biased region" description="Polar residues" evidence="7">
    <location>
        <begin position="1160"/>
        <end position="1170"/>
    </location>
</feature>
<dbReference type="SUPFAM" id="SSF53822">
    <property type="entry name" value="Periplasmic binding protein-like I"/>
    <property type="match status" value="2"/>
</dbReference>
<accession>A0AAE0W4Y8</accession>
<evidence type="ECO:0000256" key="5">
    <source>
        <dbReference type="ARBA" id="ARBA00023170"/>
    </source>
</evidence>
<feature type="region of interest" description="Disordered" evidence="7">
    <location>
        <begin position="1136"/>
        <end position="1191"/>
    </location>
</feature>
<feature type="region of interest" description="Disordered" evidence="7">
    <location>
        <begin position="1209"/>
        <end position="1252"/>
    </location>
</feature>
<reference evidence="11" key="3">
    <citation type="submission" date="2023-05" db="EMBL/GenBank/DDBJ databases">
        <authorList>
            <person name="Smith C.H."/>
        </authorList>
    </citation>
    <scope>NUCLEOTIDE SEQUENCE</scope>
    <source>
        <strain evidence="11">CHS0354</strain>
        <tissue evidence="11">Mantle</tissue>
    </source>
</reference>
<evidence type="ECO:0000259" key="10">
    <source>
        <dbReference type="Pfam" id="PF01094"/>
    </source>
</evidence>
<gene>
    <name evidence="11" type="ORF">CHS0354_016070</name>
</gene>
<reference evidence="11" key="1">
    <citation type="journal article" date="2021" name="Genome Biol. Evol.">
        <title>A High-Quality Reference Genome for a Parasitic Bivalve with Doubly Uniparental Inheritance (Bivalvia: Unionida).</title>
        <authorList>
            <person name="Smith C.H."/>
        </authorList>
    </citation>
    <scope>NUCLEOTIDE SEQUENCE</scope>
    <source>
        <strain evidence="11">CHS0354</strain>
    </source>
</reference>
<dbReference type="GO" id="GO:0004930">
    <property type="term" value="F:G protein-coupled receptor activity"/>
    <property type="evidence" value="ECO:0007669"/>
    <property type="project" value="InterPro"/>
</dbReference>
<evidence type="ECO:0000256" key="1">
    <source>
        <dbReference type="ARBA" id="ARBA00004141"/>
    </source>
</evidence>
<feature type="signal peptide" evidence="9">
    <location>
        <begin position="1"/>
        <end position="23"/>
    </location>
</feature>
<dbReference type="PRINTS" id="PR01176">
    <property type="entry name" value="GABABRECEPTR"/>
</dbReference>
<feature type="chain" id="PRO_5042256690" description="Receptor ligand binding region domain-containing protein" evidence="9">
    <location>
        <begin position="24"/>
        <end position="1308"/>
    </location>
</feature>
<comment type="subcellular location">
    <subcellularLocation>
        <location evidence="1">Membrane</location>
        <topology evidence="1">Multi-pass membrane protein</topology>
    </subcellularLocation>
</comment>
<evidence type="ECO:0000256" key="9">
    <source>
        <dbReference type="SAM" id="SignalP"/>
    </source>
</evidence>
<evidence type="ECO:0000256" key="2">
    <source>
        <dbReference type="ARBA" id="ARBA00022692"/>
    </source>
</evidence>
<feature type="compositionally biased region" description="Low complexity" evidence="7">
    <location>
        <begin position="1140"/>
        <end position="1154"/>
    </location>
</feature>
<evidence type="ECO:0000313" key="11">
    <source>
        <dbReference type="EMBL" id="KAK3601711.1"/>
    </source>
</evidence>
<dbReference type="EMBL" id="JAEAOA010001004">
    <property type="protein sequence ID" value="KAK3601711.1"/>
    <property type="molecule type" value="Genomic_DNA"/>
</dbReference>
<dbReference type="PRINTS" id="PR00248">
    <property type="entry name" value="GPCRMGR"/>
</dbReference>
<evidence type="ECO:0000256" key="6">
    <source>
        <dbReference type="ARBA" id="ARBA00023180"/>
    </source>
</evidence>
<evidence type="ECO:0000256" key="4">
    <source>
        <dbReference type="ARBA" id="ARBA00023136"/>
    </source>
</evidence>
<evidence type="ECO:0000256" key="8">
    <source>
        <dbReference type="SAM" id="Phobius"/>
    </source>
</evidence>
<dbReference type="InterPro" id="IPR000337">
    <property type="entry name" value="GPCR_3"/>
</dbReference>
<dbReference type="Pfam" id="PF01094">
    <property type="entry name" value="ANF_receptor"/>
    <property type="match status" value="2"/>
</dbReference>
<keyword evidence="3 8" id="KW-1133">Transmembrane helix</keyword>
<protein>
    <recommendedName>
        <fullName evidence="10">Receptor ligand binding region domain-containing protein</fullName>
    </recommendedName>
</protein>
<feature type="compositionally biased region" description="Acidic residues" evidence="7">
    <location>
        <begin position="1180"/>
        <end position="1189"/>
    </location>
</feature>
<dbReference type="Gene3D" id="3.40.50.2300">
    <property type="match status" value="4"/>
</dbReference>
<proteinExistence type="predicted"/>
<dbReference type="GO" id="GO:0016020">
    <property type="term" value="C:membrane"/>
    <property type="evidence" value="ECO:0007669"/>
    <property type="project" value="UniProtKB-SubCell"/>
</dbReference>
<sequence length="1308" mass="145002">MSGYSITLVLLVLIIKLLPGSNADGAPETEYCRSTRYSRPGDIMIAVYLAMHETEAGRCGKISASQFALAVGVDYITSLLNGNGSKNESFIPGFKFGYDLFDNCNNEDLTIDMMLDSRQIGGSVKAVECLNDTTFRRLYAGVLVTSSIETAKIILTMLPNNMPVMRPVLSTPDLDSYSNLFRTSSRPDTYAQALVELMKYLKWNYVSLIYTNDSHGRSYKDLIRTKAFKEMICITSEFSLNSLESTDVLYRMTDNIIGQLSKIMATASEDNLGVVYVGSSSSLSLFLDRVCNKSGPSPLLVSNLQWIVIGDLGFDKAVYDFRNAVFNKRCAESVSRRPLFITLTDSLLGQNDYVKHFERLVSNTSYNGPLSSFITEYKSLYCKTGLCTSNATRFKSLANSVFSLATVVKNLCIWTSGSCLNLPVNFPRGLTVNYSNIDPNQVPDSLRTSRPFTYANDGYSEVVGTEDEIEIYAAESSSQVYAQVGLFGNRTLRMNISGIIDHGSSTCKSYCPYCTNTTETKFSYIPGVYLLLGLFTIHSSGENPYSCGMLSQDKNAIITVSAFMEAIKSMNIKYGLQFGGLAIDDCNNPFNISIFLSDFFSKRVLLKDHLTESVINSDTVVAIIGALSSSVSLIVADQATMLGIPMISYAASVSDLDDRDRYPYFMRTVPSDTVQVDTLVKLLQIFGFTHVGTLYYDTDYGRKVIKEFTASAEEVGICVRKPLKVSKDDNDDAIKSTLTRLYEQLTTVVVYFGIPDITIKILKILNGPLGNNEPIVFFASEASVTNDILNNYKSAGFVILATNNRTYIDGGNFARYLSTFNSSTASENMWLPRFWEDVYNCDLKQSFQKTHSSVCASDILSGIDSTKKVALLWEQKTVHVIQAVFSVGSVFANVAKSICKTISYCLELRKQPEIFYNELLSAQLTTDKNDIFKPFNTAGNGNSGFSVYNIQLANDFPLPKIEIGYMDINKTLNIDVKKAKFYNRFGLELKSIDGVKCQQIADCYSKCLTTSTTKLPTPENSTVSPTRVSEQHDKTLTLIAILFGVIIGILIVVLLVLIIVLLRRHAICTPKHEECGQSNNFAMHNTGYIYDEPHTLYSHALVSYPNVSRDILGSAGSIQYSDIRLSLPSIQNQSTSNEHLLSVPSTTSSTNPSLDRLFSPDSTKNVTYLSSRDLDIQGSNDEEEEECEDNDRVENHNCAYNSLGNNILFSNHGKDNQSSSSGSSQHDTGTSTYSENCNTFSPTSQENQTVPFDRTERVSYTLGGQLIYKRTNFPELKQGDYKQSLTLVPDIIPHGQHEINETGDSILI</sequence>
<dbReference type="PANTHER" id="PTHR24060">
    <property type="entry name" value="METABOTROPIC GLUTAMATE RECEPTOR"/>
    <property type="match status" value="1"/>
</dbReference>
<keyword evidence="12" id="KW-1185">Reference proteome</keyword>
<dbReference type="InterPro" id="IPR050726">
    <property type="entry name" value="mGluR"/>
</dbReference>
<evidence type="ECO:0000256" key="3">
    <source>
        <dbReference type="ARBA" id="ARBA00022989"/>
    </source>
</evidence>
<keyword evidence="9" id="KW-0732">Signal</keyword>
<reference evidence="11" key="2">
    <citation type="journal article" date="2021" name="Genome Biol. Evol.">
        <title>Developing a high-quality reference genome for a parasitic bivalve with doubly uniparental inheritance (Bivalvia: Unionida).</title>
        <authorList>
            <person name="Smith C.H."/>
        </authorList>
    </citation>
    <scope>NUCLEOTIDE SEQUENCE</scope>
    <source>
        <strain evidence="11">CHS0354</strain>
        <tissue evidence="11">Mantle</tissue>
    </source>
</reference>
<dbReference type="InterPro" id="IPR001828">
    <property type="entry name" value="ANF_lig-bd_rcpt"/>
</dbReference>
<feature type="compositionally biased region" description="Polar residues" evidence="7">
    <location>
        <begin position="1233"/>
        <end position="1250"/>
    </location>
</feature>
<organism evidence="11 12">
    <name type="scientific">Potamilus streckersoni</name>
    <dbReference type="NCBI Taxonomy" id="2493646"/>
    <lineage>
        <taxon>Eukaryota</taxon>
        <taxon>Metazoa</taxon>
        <taxon>Spiralia</taxon>
        <taxon>Lophotrochozoa</taxon>
        <taxon>Mollusca</taxon>
        <taxon>Bivalvia</taxon>
        <taxon>Autobranchia</taxon>
        <taxon>Heteroconchia</taxon>
        <taxon>Palaeoheterodonta</taxon>
        <taxon>Unionida</taxon>
        <taxon>Unionoidea</taxon>
        <taxon>Unionidae</taxon>
        <taxon>Ambleminae</taxon>
        <taxon>Lampsilini</taxon>
        <taxon>Potamilus</taxon>
    </lineage>
</organism>
<name>A0AAE0W4Y8_9BIVA</name>